<keyword evidence="3" id="KW-0804">Transcription</keyword>
<dbReference type="SUPFAM" id="SSF46785">
    <property type="entry name" value="Winged helix' DNA-binding domain"/>
    <property type="match status" value="1"/>
</dbReference>
<proteinExistence type="predicted"/>
<evidence type="ECO:0000313" key="5">
    <source>
        <dbReference type="EMBL" id="SFU32742.1"/>
    </source>
</evidence>
<dbReference type="SUPFAM" id="SSF51206">
    <property type="entry name" value="cAMP-binding domain-like"/>
    <property type="match status" value="1"/>
</dbReference>
<evidence type="ECO:0000313" key="6">
    <source>
        <dbReference type="Proteomes" id="UP000198693"/>
    </source>
</evidence>
<dbReference type="Pfam" id="PF13545">
    <property type="entry name" value="HTH_Crp_2"/>
    <property type="match status" value="1"/>
</dbReference>
<dbReference type="Proteomes" id="UP000198693">
    <property type="component" value="Unassembled WGS sequence"/>
</dbReference>
<dbReference type="PANTHER" id="PTHR24567">
    <property type="entry name" value="CRP FAMILY TRANSCRIPTIONAL REGULATORY PROTEIN"/>
    <property type="match status" value="1"/>
</dbReference>
<keyword evidence="5" id="KW-0808">Transferase</keyword>
<dbReference type="GO" id="GO:0005829">
    <property type="term" value="C:cytosol"/>
    <property type="evidence" value="ECO:0007669"/>
    <property type="project" value="TreeGrafter"/>
</dbReference>
<dbReference type="GO" id="GO:0003700">
    <property type="term" value="F:DNA-binding transcription factor activity"/>
    <property type="evidence" value="ECO:0007669"/>
    <property type="project" value="TreeGrafter"/>
</dbReference>
<keyword evidence="1" id="KW-0805">Transcription regulation</keyword>
<dbReference type="AlphaFoldDB" id="A0A1I7F985"/>
<dbReference type="InterPro" id="IPR014710">
    <property type="entry name" value="RmlC-like_jellyroll"/>
</dbReference>
<dbReference type="GO" id="GO:0016301">
    <property type="term" value="F:kinase activity"/>
    <property type="evidence" value="ECO:0007669"/>
    <property type="project" value="UniProtKB-KW"/>
</dbReference>
<dbReference type="PANTHER" id="PTHR24567:SF26">
    <property type="entry name" value="REGULATORY PROTEIN YEIL"/>
    <property type="match status" value="1"/>
</dbReference>
<dbReference type="InterPro" id="IPR000595">
    <property type="entry name" value="cNMP-bd_dom"/>
</dbReference>
<dbReference type="CDD" id="cd00038">
    <property type="entry name" value="CAP_ED"/>
    <property type="match status" value="1"/>
</dbReference>
<dbReference type="InterPro" id="IPR018490">
    <property type="entry name" value="cNMP-bd_dom_sf"/>
</dbReference>
<evidence type="ECO:0000256" key="1">
    <source>
        <dbReference type="ARBA" id="ARBA00023015"/>
    </source>
</evidence>
<dbReference type="SMART" id="SM00419">
    <property type="entry name" value="HTH_CRP"/>
    <property type="match status" value="1"/>
</dbReference>
<dbReference type="Gene3D" id="1.10.10.10">
    <property type="entry name" value="Winged helix-like DNA-binding domain superfamily/Winged helix DNA-binding domain"/>
    <property type="match status" value="1"/>
</dbReference>
<dbReference type="InterPro" id="IPR050397">
    <property type="entry name" value="Env_Response_Regulators"/>
</dbReference>
<dbReference type="InterPro" id="IPR036388">
    <property type="entry name" value="WH-like_DNA-bd_sf"/>
</dbReference>
<evidence type="ECO:0000256" key="3">
    <source>
        <dbReference type="ARBA" id="ARBA00023163"/>
    </source>
</evidence>
<keyword evidence="6" id="KW-1185">Reference proteome</keyword>
<dbReference type="EMBL" id="FPBP01000001">
    <property type="protein sequence ID" value="SFU32742.1"/>
    <property type="molecule type" value="Genomic_DNA"/>
</dbReference>
<accession>A0A1I7F985</accession>
<feature type="domain" description="HTH crp-type" evidence="4">
    <location>
        <begin position="175"/>
        <end position="249"/>
    </location>
</feature>
<dbReference type="GO" id="GO:0003677">
    <property type="term" value="F:DNA binding"/>
    <property type="evidence" value="ECO:0007669"/>
    <property type="project" value="UniProtKB-KW"/>
</dbReference>
<keyword evidence="5" id="KW-0418">Kinase</keyword>
<evidence type="ECO:0000259" key="4">
    <source>
        <dbReference type="PROSITE" id="PS51063"/>
    </source>
</evidence>
<gene>
    <name evidence="5" type="ORF">SAMN04487955_101321</name>
</gene>
<dbReference type="InterPro" id="IPR012318">
    <property type="entry name" value="HTH_CRP"/>
</dbReference>
<dbReference type="SMART" id="SM00100">
    <property type="entry name" value="cNMP"/>
    <property type="match status" value="1"/>
</dbReference>
<dbReference type="STRING" id="463301.SAMN04487955_101321"/>
<protein>
    <submittedName>
        <fullName evidence="5">cAMP-binding domain of CRP or a regulatory subunit of cAMP-dependent protein kinases</fullName>
    </submittedName>
</protein>
<dbReference type="PROSITE" id="PS51063">
    <property type="entry name" value="HTH_CRP_2"/>
    <property type="match status" value="1"/>
</dbReference>
<dbReference type="InterPro" id="IPR036390">
    <property type="entry name" value="WH_DNA-bd_sf"/>
</dbReference>
<organism evidence="5 6">
    <name type="scientific">Halomonas korlensis</name>
    <dbReference type="NCBI Taxonomy" id="463301"/>
    <lineage>
        <taxon>Bacteria</taxon>
        <taxon>Pseudomonadati</taxon>
        <taxon>Pseudomonadota</taxon>
        <taxon>Gammaproteobacteria</taxon>
        <taxon>Oceanospirillales</taxon>
        <taxon>Halomonadaceae</taxon>
        <taxon>Halomonas</taxon>
    </lineage>
</organism>
<evidence type="ECO:0000256" key="2">
    <source>
        <dbReference type="ARBA" id="ARBA00023125"/>
    </source>
</evidence>
<sequence>MLKSGLSAVYGGLKSNVTSVVYQRKAIVEDQDSCIIHHFSHYCVLTKEEKALLDELEENPTEVKAGEALWEENDAAEDFCTLRSGWAYSYRYLENGSRQILEIFLPGDIIGLREFAFSRRLAGVRMIEDGVICCFPHHRIMALFRQSLTLTAVMFAIASRQQVLMTERLVNIARRSARKKMAHFLLEMHQRLRQTGTGSGCNLRLPLSQELLADLLGLSSVHVSRTFTTLSREGLVHRDRYDVVIPNLEALVGEAEFDDRYLVDNLRPLFRAE</sequence>
<reference evidence="6" key="1">
    <citation type="submission" date="2016-10" db="EMBL/GenBank/DDBJ databases">
        <authorList>
            <person name="Varghese N."/>
            <person name="Submissions S."/>
        </authorList>
    </citation>
    <scope>NUCLEOTIDE SEQUENCE [LARGE SCALE GENOMIC DNA]</scope>
    <source>
        <strain evidence="6">CGMCC 1.6981</strain>
    </source>
</reference>
<dbReference type="Gene3D" id="2.60.120.10">
    <property type="entry name" value="Jelly Rolls"/>
    <property type="match status" value="1"/>
</dbReference>
<keyword evidence="2" id="KW-0238">DNA-binding</keyword>
<name>A0A1I7F985_9GAMM</name>
<dbReference type="Pfam" id="PF00027">
    <property type="entry name" value="cNMP_binding"/>
    <property type="match status" value="1"/>
</dbReference>